<evidence type="ECO:0000256" key="1">
    <source>
        <dbReference type="SAM" id="Phobius"/>
    </source>
</evidence>
<protein>
    <recommendedName>
        <fullName evidence="4">DUF4367 domain-containing protein</fullName>
    </recommendedName>
</protein>
<keyword evidence="1" id="KW-1133">Transmembrane helix</keyword>
<dbReference type="EMBL" id="MFFF01000016">
    <property type="protein sequence ID" value="OGE99773.1"/>
    <property type="molecule type" value="Genomic_DNA"/>
</dbReference>
<evidence type="ECO:0000313" key="2">
    <source>
        <dbReference type="EMBL" id="OGE99773.1"/>
    </source>
</evidence>
<organism evidence="2 3">
    <name type="scientific">Candidatus Doudnabacteria bacterium RIFCSPLOWO2_02_FULL_48_13</name>
    <dbReference type="NCBI Taxonomy" id="1817845"/>
    <lineage>
        <taxon>Bacteria</taxon>
        <taxon>Candidatus Doudnaibacteriota</taxon>
    </lineage>
</organism>
<gene>
    <name evidence="2" type="ORF">A3J05_02830</name>
</gene>
<feature type="transmembrane region" description="Helical" evidence="1">
    <location>
        <begin position="12"/>
        <end position="29"/>
    </location>
</feature>
<evidence type="ECO:0008006" key="4">
    <source>
        <dbReference type="Google" id="ProtNLM"/>
    </source>
</evidence>
<evidence type="ECO:0000313" key="3">
    <source>
        <dbReference type="Proteomes" id="UP000177235"/>
    </source>
</evidence>
<name>A0A1F5QC39_9BACT</name>
<comment type="caution">
    <text evidence="2">The sequence shown here is derived from an EMBL/GenBank/DDBJ whole genome shotgun (WGS) entry which is preliminary data.</text>
</comment>
<keyword evidence="1" id="KW-0472">Membrane</keyword>
<dbReference type="AlphaFoldDB" id="A0A1F5QC39"/>
<sequence length="170" mass="19423">MLRVIHPNRWFLWAITFSVAVGLLLILSIQKLAEEYEEQAINAYESIVWKTFASKTLGISVRYPPFWQIEIDPLDVHAVYFENSRDYNENISVSVREPRLEPVIRSALRISSEKSVTIDGQSGRWIVGRDASDPATGNVVLIRRGENLYIITGSAKTFERIIKGIKFINI</sequence>
<reference evidence="2 3" key="1">
    <citation type="journal article" date="2016" name="Nat. Commun.">
        <title>Thousands of microbial genomes shed light on interconnected biogeochemical processes in an aquifer system.</title>
        <authorList>
            <person name="Anantharaman K."/>
            <person name="Brown C.T."/>
            <person name="Hug L.A."/>
            <person name="Sharon I."/>
            <person name="Castelle C.J."/>
            <person name="Probst A.J."/>
            <person name="Thomas B.C."/>
            <person name="Singh A."/>
            <person name="Wilkins M.J."/>
            <person name="Karaoz U."/>
            <person name="Brodie E.L."/>
            <person name="Williams K.H."/>
            <person name="Hubbard S.S."/>
            <person name="Banfield J.F."/>
        </authorList>
    </citation>
    <scope>NUCLEOTIDE SEQUENCE [LARGE SCALE GENOMIC DNA]</scope>
</reference>
<keyword evidence="1" id="KW-0812">Transmembrane</keyword>
<accession>A0A1F5QC39</accession>
<dbReference type="Proteomes" id="UP000177235">
    <property type="component" value="Unassembled WGS sequence"/>
</dbReference>
<proteinExistence type="predicted"/>